<dbReference type="RefSeq" id="WP_202769242.1">
    <property type="nucleotide sequence ID" value="NZ_JAESWA010000027.1"/>
</dbReference>
<keyword evidence="13" id="KW-1185">Reference proteome</keyword>
<evidence type="ECO:0000256" key="11">
    <source>
        <dbReference type="HAMAP-Rule" id="MF_00228"/>
    </source>
</evidence>
<dbReference type="GO" id="GO:0009229">
    <property type="term" value="P:thiamine diphosphate biosynthetic process"/>
    <property type="evidence" value="ECO:0007669"/>
    <property type="project" value="UniProtKB-UniRule"/>
</dbReference>
<dbReference type="InterPro" id="IPR029056">
    <property type="entry name" value="Ribokinase-like"/>
</dbReference>
<proteinExistence type="inferred from homology"/>
<evidence type="ECO:0000256" key="6">
    <source>
        <dbReference type="ARBA" id="ARBA00022741"/>
    </source>
</evidence>
<dbReference type="NCBIfam" id="TIGR00694">
    <property type="entry name" value="thiM"/>
    <property type="match status" value="1"/>
</dbReference>
<keyword evidence="6 11" id="KW-0547">Nucleotide-binding</keyword>
<evidence type="ECO:0000256" key="4">
    <source>
        <dbReference type="ARBA" id="ARBA00022679"/>
    </source>
</evidence>
<comment type="similarity">
    <text evidence="11">Belongs to the Thz kinase family.</text>
</comment>
<dbReference type="Proteomes" id="UP000623681">
    <property type="component" value="Unassembled WGS sequence"/>
</dbReference>
<dbReference type="Gene3D" id="3.40.1190.20">
    <property type="match status" value="1"/>
</dbReference>
<dbReference type="NCBIfam" id="NF006830">
    <property type="entry name" value="PRK09355.1"/>
    <property type="match status" value="1"/>
</dbReference>
<evidence type="ECO:0000256" key="1">
    <source>
        <dbReference type="ARBA" id="ARBA00001771"/>
    </source>
</evidence>
<dbReference type="PRINTS" id="PR01099">
    <property type="entry name" value="HYETHTZKNASE"/>
</dbReference>
<dbReference type="EC" id="2.7.1.50" evidence="11"/>
<keyword evidence="8 11" id="KW-0067">ATP-binding</keyword>
<evidence type="ECO:0000256" key="5">
    <source>
        <dbReference type="ARBA" id="ARBA00022723"/>
    </source>
</evidence>
<dbReference type="GO" id="GO:0009228">
    <property type="term" value="P:thiamine biosynthetic process"/>
    <property type="evidence" value="ECO:0007669"/>
    <property type="project" value="UniProtKB-KW"/>
</dbReference>
<feature type="binding site" evidence="11">
    <location>
        <position position="175"/>
    </location>
    <ligand>
        <name>ATP</name>
        <dbReference type="ChEBI" id="CHEBI:30616"/>
    </ligand>
</feature>
<keyword evidence="5 11" id="KW-0479">Metal-binding</keyword>
<comment type="caution">
    <text evidence="12">The sequence shown here is derived from an EMBL/GenBank/DDBJ whole genome shotgun (WGS) entry which is preliminary data.</text>
</comment>
<dbReference type="GO" id="GO:0000287">
    <property type="term" value="F:magnesium ion binding"/>
    <property type="evidence" value="ECO:0007669"/>
    <property type="project" value="UniProtKB-UniRule"/>
</dbReference>
<dbReference type="EMBL" id="JAESWA010000027">
    <property type="protein sequence ID" value="MBL4933786.1"/>
    <property type="molecule type" value="Genomic_DNA"/>
</dbReference>
<evidence type="ECO:0000256" key="9">
    <source>
        <dbReference type="ARBA" id="ARBA00022842"/>
    </source>
</evidence>
<dbReference type="GO" id="GO:0004417">
    <property type="term" value="F:hydroxyethylthiazole kinase activity"/>
    <property type="evidence" value="ECO:0007669"/>
    <property type="project" value="UniProtKB-UniRule"/>
</dbReference>
<evidence type="ECO:0000256" key="3">
    <source>
        <dbReference type="ARBA" id="ARBA00004868"/>
    </source>
</evidence>
<protein>
    <recommendedName>
        <fullName evidence="11">Hydroxyethylthiazole kinase</fullName>
        <ecNumber evidence="11">2.7.1.50</ecNumber>
    </recommendedName>
    <alternativeName>
        <fullName evidence="11">4-methyl-5-beta-hydroxyethylthiazole kinase</fullName>
        <shortName evidence="11">TH kinase</shortName>
        <shortName evidence="11">Thz kinase</shortName>
    </alternativeName>
</protein>
<gene>
    <name evidence="11 12" type="primary">thiM</name>
    <name evidence="12" type="ORF">JK634_18545</name>
</gene>
<accession>A0A937FKM9</accession>
<comment type="catalytic activity">
    <reaction evidence="1 11">
        <text>5-(2-hydroxyethyl)-4-methylthiazole + ATP = 4-methyl-5-(2-phosphooxyethyl)-thiazole + ADP + H(+)</text>
        <dbReference type="Rhea" id="RHEA:24212"/>
        <dbReference type="ChEBI" id="CHEBI:15378"/>
        <dbReference type="ChEBI" id="CHEBI:17957"/>
        <dbReference type="ChEBI" id="CHEBI:30616"/>
        <dbReference type="ChEBI" id="CHEBI:58296"/>
        <dbReference type="ChEBI" id="CHEBI:456216"/>
        <dbReference type="EC" id="2.7.1.50"/>
    </reaction>
</comment>
<evidence type="ECO:0000313" key="13">
    <source>
        <dbReference type="Proteomes" id="UP000623681"/>
    </source>
</evidence>
<evidence type="ECO:0000256" key="8">
    <source>
        <dbReference type="ARBA" id="ARBA00022840"/>
    </source>
</evidence>
<keyword evidence="10 11" id="KW-0784">Thiamine biosynthesis</keyword>
<evidence type="ECO:0000256" key="10">
    <source>
        <dbReference type="ARBA" id="ARBA00022977"/>
    </source>
</evidence>
<evidence type="ECO:0000256" key="2">
    <source>
        <dbReference type="ARBA" id="ARBA00001946"/>
    </source>
</evidence>
<keyword evidence="9 11" id="KW-0460">Magnesium</keyword>
<organism evidence="12 13">
    <name type="scientific">Clostridium paridis</name>
    <dbReference type="NCBI Taxonomy" id="2803863"/>
    <lineage>
        <taxon>Bacteria</taxon>
        <taxon>Bacillati</taxon>
        <taxon>Bacillota</taxon>
        <taxon>Clostridia</taxon>
        <taxon>Eubacteriales</taxon>
        <taxon>Clostridiaceae</taxon>
        <taxon>Clostridium</taxon>
    </lineage>
</organism>
<comment type="function">
    <text evidence="11">Catalyzes the phosphorylation of the hydroxyl group of 4-methyl-5-beta-hydroxyethylthiazole (THZ).</text>
</comment>
<feature type="binding site" evidence="11">
    <location>
        <position position="202"/>
    </location>
    <ligand>
        <name>substrate</name>
    </ligand>
</feature>
<dbReference type="PIRSF" id="PIRSF000513">
    <property type="entry name" value="Thz_kinase"/>
    <property type="match status" value="1"/>
</dbReference>
<dbReference type="GO" id="GO:0005524">
    <property type="term" value="F:ATP binding"/>
    <property type="evidence" value="ECO:0007669"/>
    <property type="project" value="UniProtKB-UniRule"/>
</dbReference>
<comment type="cofactor">
    <cofactor evidence="2 11">
        <name>Mg(2+)</name>
        <dbReference type="ChEBI" id="CHEBI:18420"/>
    </cofactor>
</comment>
<dbReference type="CDD" id="cd01170">
    <property type="entry name" value="THZ_kinase"/>
    <property type="match status" value="1"/>
</dbReference>
<sequence length="277" mass="29424">MKINEEVAGLLEKVREKGPLVHHLTNYVTVNDCANITLAIGASPVMADDINEVKDMVSLASALVINIGTLNSRTVEAMLEAGKKANELGIPVVLDPVGAGATPYRTEVAKRILENIKLSVVRGNISEIKVLYGIDTITKGVDAAEIIAADSDKLAEEKEFAKAVAKKLNTVIAITGAVDIITDGEKLYTIENGHKIMSKVTGTGCMCTSLIGSYLGAGEDYLLAALSGVVSMGIAGEKANEKVEAEDLGTGSLKVYILDEIYKLNEETLLSRGKIYE</sequence>
<dbReference type="HAMAP" id="MF_00228">
    <property type="entry name" value="Thz_kinase"/>
    <property type="match status" value="1"/>
</dbReference>
<name>A0A937FKM9_9CLOT</name>
<keyword evidence="4 11" id="KW-0808">Transferase</keyword>
<feature type="binding site" evidence="11">
    <location>
        <position position="46"/>
    </location>
    <ligand>
        <name>substrate</name>
    </ligand>
</feature>
<comment type="pathway">
    <text evidence="3 11">Cofactor biosynthesis; thiamine diphosphate biosynthesis; 4-methyl-5-(2-phosphoethyl)-thiazole from 5-(2-hydroxyethyl)-4-methylthiazole: step 1/1.</text>
</comment>
<feature type="binding site" evidence="11">
    <location>
        <position position="122"/>
    </location>
    <ligand>
        <name>ATP</name>
        <dbReference type="ChEBI" id="CHEBI:30616"/>
    </ligand>
</feature>
<dbReference type="AlphaFoldDB" id="A0A937FKM9"/>
<dbReference type="SUPFAM" id="SSF53613">
    <property type="entry name" value="Ribokinase-like"/>
    <property type="match status" value="1"/>
</dbReference>
<evidence type="ECO:0000256" key="7">
    <source>
        <dbReference type="ARBA" id="ARBA00022777"/>
    </source>
</evidence>
<reference evidence="12" key="1">
    <citation type="submission" date="2021-01" db="EMBL/GenBank/DDBJ databases">
        <title>Genome public.</title>
        <authorList>
            <person name="Liu C."/>
            <person name="Sun Q."/>
        </authorList>
    </citation>
    <scope>NUCLEOTIDE SEQUENCE</scope>
    <source>
        <strain evidence="12">YIM B02565</strain>
    </source>
</reference>
<dbReference type="Pfam" id="PF02110">
    <property type="entry name" value="HK"/>
    <property type="match status" value="1"/>
</dbReference>
<evidence type="ECO:0000313" key="12">
    <source>
        <dbReference type="EMBL" id="MBL4933786.1"/>
    </source>
</evidence>
<keyword evidence="7 11" id="KW-0418">Kinase</keyword>
<dbReference type="InterPro" id="IPR000417">
    <property type="entry name" value="Hyethyz_kinase"/>
</dbReference>